<dbReference type="Proteomes" id="UP001238603">
    <property type="component" value="Unassembled WGS sequence"/>
</dbReference>
<evidence type="ECO:0000313" key="3">
    <source>
        <dbReference type="EMBL" id="MDL5030820.1"/>
    </source>
</evidence>
<keyword evidence="1" id="KW-0812">Transmembrane</keyword>
<organism evidence="3 4">
    <name type="scientific">Roseateles subflavus</name>
    <dbReference type="NCBI Taxonomy" id="3053353"/>
    <lineage>
        <taxon>Bacteria</taxon>
        <taxon>Pseudomonadati</taxon>
        <taxon>Pseudomonadota</taxon>
        <taxon>Betaproteobacteria</taxon>
        <taxon>Burkholderiales</taxon>
        <taxon>Sphaerotilaceae</taxon>
        <taxon>Roseateles</taxon>
    </lineage>
</organism>
<protein>
    <submittedName>
        <fullName evidence="3">M23 family metallopeptidase</fullName>
        <ecNumber evidence="3">3.4.-.-</ecNumber>
    </submittedName>
</protein>
<evidence type="ECO:0000313" key="4">
    <source>
        <dbReference type="Proteomes" id="UP001238603"/>
    </source>
</evidence>
<dbReference type="InterPro" id="IPR011055">
    <property type="entry name" value="Dup_hybrid_motif"/>
</dbReference>
<evidence type="ECO:0000256" key="1">
    <source>
        <dbReference type="SAM" id="Phobius"/>
    </source>
</evidence>
<dbReference type="Gene3D" id="2.70.70.10">
    <property type="entry name" value="Glucose Permease (Domain IIA)"/>
    <property type="match status" value="1"/>
</dbReference>
<dbReference type="CDD" id="cd12797">
    <property type="entry name" value="M23_peptidase"/>
    <property type="match status" value="1"/>
</dbReference>
<proteinExistence type="predicted"/>
<dbReference type="SUPFAM" id="SSF51261">
    <property type="entry name" value="Duplicated hybrid motif"/>
    <property type="match status" value="1"/>
</dbReference>
<keyword evidence="3" id="KW-0378">Hydrolase</keyword>
<accession>A0ABT7LF27</accession>
<dbReference type="EC" id="3.4.-.-" evidence="3"/>
<keyword evidence="4" id="KW-1185">Reference proteome</keyword>
<dbReference type="EMBL" id="JASVDS010000001">
    <property type="protein sequence ID" value="MDL5030820.1"/>
    <property type="molecule type" value="Genomic_DNA"/>
</dbReference>
<dbReference type="InterPro" id="IPR050570">
    <property type="entry name" value="Cell_wall_metabolism_enzyme"/>
</dbReference>
<keyword evidence="1" id="KW-0472">Membrane</keyword>
<gene>
    <name evidence="3" type="ORF">QRD43_02785</name>
</gene>
<reference evidence="3 4" key="1">
    <citation type="submission" date="2023-06" db="EMBL/GenBank/DDBJ databases">
        <title>Pelomonas sp. APW6 16S ribosomal RNA gene genome sequencing and assembly.</title>
        <authorList>
            <person name="Woo H."/>
        </authorList>
    </citation>
    <scope>NUCLEOTIDE SEQUENCE [LARGE SCALE GENOMIC DNA]</scope>
    <source>
        <strain evidence="3 4">APW6</strain>
    </source>
</reference>
<dbReference type="PANTHER" id="PTHR21666">
    <property type="entry name" value="PEPTIDASE-RELATED"/>
    <property type="match status" value="1"/>
</dbReference>
<feature type="transmembrane region" description="Helical" evidence="1">
    <location>
        <begin position="12"/>
        <end position="34"/>
    </location>
</feature>
<dbReference type="PANTHER" id="PTHR21666:SF270">
    <property type="entry name" value="MUREIN HYDROLASE ACTIVATOR ENVC"/>
    <property type="match status" value="1"/>
</dbReference>
<comment type="caution">
    <text evidence="3">The sequence shown here is derived from an EMBL/GenBank/DDBJ whole genome shotgun (WGS) entry which is preliminary data.</text>
</comment>
<feature type="domain" description="M23ase beta-sheet core" evidence="2">
    <location>
        <begin position="133"/>
        <end position="221"/>
    </location>
</feature>
<dbReference type="InterPro" id="IPR016047">
    <property type="entry name" value="M23ase_b-sheet_dom"/>
</dbReference>
<name>A0ABT7LF27_9BURK</name>
<feature type="transmembrane region" description="Helical" evidence="1">
    <location>
        <begin position="54"/>
        <end position="79"/>
    </location>
</feature>
<dbReference type="GO" id="GO:0016787">
    <property type="term" value="F:hydrolase activity"/>
    <property type="evidence" value="ECO:0007669"/>
    <property type="project" value="UniProtKB-KW"/>
</dbReference>
<evidence type="ECO:0000259" key="2">
    <source>
        <dbReference type="Pfam" id="PF01551"/>
    </source>
</evidence>
<dbReference type="Pfam" id="PF01551">
    <property type="entry name" value="Peptidase_M23"/>
    <property type="match status" value="1"/>
</dbReference>
<sequence>MSPQLLEALSAISTPLAFASLALLVFSGIGVAVLKLNIFPKLLRTQALSLLRVLIWRAFQLSLAAVVLGFVAFMAMQIISARNIENSRATILPDKLILPIQSGYSIRYASPATNPAPFGLPRSVAFSKDKAAVLLADIGSPVVAVAAGVVEVAEFVIPYGLQIKIRHANGIVTTYSHLSRISVGDGAFVVRGQVIGKVGSTGVVGGPQLRFAISLNSQPVDALSALLSNLSAVDSK</sequence>
<dbReference type="RefSeq" id="WP_285980947.1">
    <property type="nucleotide sequence ID" value="NZ_JASVDS010000001.1"/>
</dbReference>
<keyword evidence="1" id="KW-1133">Transmembrane helix</keyword>